<accession>A0A7K3WIG4</accession>
<protein>
    <submittedName>
        <fullName evidence="2">TIGR02677 family protein</fullName>
    </submittedName>
</protein>
<dbReference type="NCBIfam" id="TIGR02677">
    <property type="entry name" value="TIGR02677 family protein"/>
    <property type="match status" value="1"/>
</dbReference>
<proteinExistence type="predicted"/>
<dbReference type="Proteomes" id="UP000470470">
    <property type="component" value="Unassembled WGS sequence"/>
</dbReference>
<feature type="region of interest" description="Disordered" evidence="1">
    <location>
        <begin position="1"/>
        <end position="30"/>
    </location>
</feature>
<sequence>MRDARDVVDTEAAGGGDGPDGHPDEGASTGDALDRLNLYRYATADDPQIREQYIAIMRLFTETLLTDLSAAEVAEALAARSLPVPQADVEERCRSLEGWGNLVRSVRDARVATVAEFLHSRSRYQVSKLGGRVHRQVDELLRATTGVRDVAREMLGGMVGNLDRTLTMLTGPEPLDADALAAEVTAVFAAQRLFNESATDFYAYLNGVLARYDLVGEEYAGFKDLLLGYVDLITADVARHAPAVTTRLTALDPHLDTLLAALDALPTMTNADGTAGERLPGRTRADWDEFAAWYDGRAGRSGPQQLRTAAEQALGQLLTNAKRMLSASGTGVSRRNDLLKLAGWFAQADTDTAHRLYAAAYGAYPARHLVLGPEEVGPRAGATTSWWEAEPVEVPVSLRERGDRAARGRTSRVPDTAGDREELLAQARAEAEHAAAAAAELIAAGTLHGRRVHPAARDLVLDRLGDLFAAGQDADEPLEWTDTDLGFTLLATPSPGQPTRISAEDGDLIVDDLTLTITPLEDQQQRTGTETPR</sequence>
<dbReference type="InterPro" id="IPR013493">
    <property type="entry name" value="CHP02677"/>
</dbReference>
<evidence type="ECO:0000313" key="2">
    <source>
        <dbReference type="EMBL" id="NEL56132.1"/>
    </source>
</evidence>
<dbReference type="AlphaFoldDB" id="A0A7K3WIG4"/>
<dbReference type="EMBL" id="JAAGWK010000030">
    <property type="protein sequence ID" value="NEL56132.1"/>
    <property type="molecule type" value="Genomic_DNA"/>
</dbReference>
<name>A0A7K3WIG4_9ACTN</name>
<evidence type="ECO:0000313" key="3">
    <source>
        <dbReference type="Proteomes" id="UP000470470"/>
    </source>
</evidence>
<dbReference type="Pfam" id="PF09660">
    <property type="entry name" value="DUF2397"/>
    <property type="match status" value="1"/>
</dbReference>
<comment type="caution">
    <text evidence="2">The sequence shown here is derived from an EMBL/GenBank/DDBJ whole genome shotgun (WGS) entry which is preliminary data.</text>
</comment>
<keyword evidence="3" id="KW-1185">Reference proteome</keyword>
<gene>
    <name evidence="2" type="ORF">G1H19_19340</name>
</gene>
<evidence type="ECO:0000256" key="1">
    <source>
        <dbReference type="SAM" id="MobiDB-lite"/>
    </source>
</evidence>
<reference evidence="2 3" key="1">
    <citation type="submission" date="2020-02" db="EMBL/GenBank/DDBJ databases">
        <title>The whole genome sequence of CPCC 205119.</title>
        <authorList>
            <person name="Jiang Z."/>
        </authorList>
    </citation>
    <scope>NUCLEOTIDE SEQUENCE [LARGE SCALE GENOMIC DNA]</scope>
    <source>
        <strain evidence="2 3">CPCC 205119</strain>
    </source>
</reference>
<organism evidence="2 3">
    <name type="scientific">Goekera deserti</name>
    <dbReference type="NCBI Taxonomy" id="2497753"/>
    <lineage>
        <taxon>Bacteria</taxon>
        <taxon>Bacillati</taxon>
        <taxon>Actinomycetota</taxon>
        <taxon>Actinomycetes</taxon>
        <taxon>Geodermatophilales</taxon>
        <taxon>Geodermatophilaceae</taxon>
        <taxon>Goekera</taxon>
    </lineage>
</organism>